<evidence type="ECO:0000313" key="6">
    <source>
        <dbReference type="EMBL" id="NHN28607.1"/>
    </source>
</evidence>
<evidence type="ECO:0000313" key="7">
    <source>
        <dbReference type="Proteomes" id="UP001165962"/>
    </source>
</evidence>
<name>A0ABX0IXM2_9BACL</name>
<evidence type="ECO:0000256" key="3">
    <source>
        <dbReference type="ARBA" id="ARBA00023002"/>
    </source>
</evidence>
<comment type="cofactor">
    <cofactor evidence="4">
        <name>Zn(2+)</name>
        <dbReference type="ChEBI" id="CHEBI:29105"/>
    </cofactor>
</comment>
<keyword evidence="7" id="KW-1185">Reference proteome</keyword>
<dbReference type="InterPro" id="IPR050129">
    <property type="entry name" value="Zn_alcohol_dh"/>
</dbReference>
<dbReference type="Gene3D" id="3.90.180.10">
    <property type="entry name" value="Medium-chain alcohol dehydrogenases, catalytic domain"/>
    <property type="match status" value="1"/>
</dbReference>
<dbReference type="Proteomes" id="UP001165962">
    <property type="component" value="Unassembled WGS sequence"/>
</dbReference>
<dbReference type="Gene3D" id="3.40.50.720">
    <property type="entry name" value="NAD(P)-binding Rossmann-like Domain"/>
    <property type="match status" value="1"/>
</dbReference>
<gene>
    <name evidence="6" type="ORF">G9U52_02045</name>
</gene>
<accession>A0ABX0IXM2</accession>
<dbReference type="PROSITE" id="PS00059">
    <property type="entry name" value="ADH_ZINC"/>
    <property type="match status" value="1"/>
</dbReference>
<sequence length="333" mass="35076">MKALVYEGPRSMSIREQPLPVLGENEVLVQVAKAGICGSELSGYLGHNSLRKPPLVMGHEFSGTVVQVGARVQGFRGGERVTVNPLISCGLCTDCLTGKQQLCGSRQLIGAHRPGAFAEYVAVPAGSVHCLPEGVTFAEGALTEPLACALHVCRLLQLTPEVRLLITGAGPIGLFILTAAQAYGLNTIVVTDINSERLDAVKALGGVGVSALAPDGVRPGSFDAAVDAVGIQATRLQCVRALKPGGRLVFTGLHEAGAVLPINEMIRNEIQTAGAFAYSPRDFELSLKWIGEGKASLLPWTVTEKLEEGAACFEKLLDNPGPIAKILLHMEDL</sequence>
<evidence type="ECO:0000256" key="1">
    <source>
        <dbReference type="ARBA" id="ARBA00022723"/>
    </source>
</evidence>
<dbReference type="SUPFAM" id="SSF50129">
    <property type="entry name" value="GroES-like"/>
    <property type="match status" value="1"/>
</dbReference>
<evidence type="ECO:0000259" key="5">
    <source>
        <dbReference type="SMART" id="SM00829"/>
    </source>
</evidence>
<dbReference type="SMART" id="SM00829">
    <property type="entry name" value="PKS_ER"/>
    <property type="match status" value="1"/>
</dbReference>
<protein>
    <submittedName>
        <fullName evidence="6">Alcohol dehydrogenase catalytic domain-containing protein</fullName>
    </submittedName>
</protein>
<proteinExistence type="inferred from homology"/>
<keyword evidence="1 4" id="KW-0479">Metal-binding</keyword>
<dbReference type="EMBL" id="JAAOIW010000001">
    <property type="protein sequence ID" value="NHN28607.1"/>
    <property type="molecule type" value="Genomic_DNA"/>
</dbReference>
<dbReference type="PANTHER" id="PTHR43401">
    <property type="entry name" value="L-THREONINE 3-DEHYDROGENASE"/>
    <property type="match status" value="1"/>
</dbReference>
<comment type="caution">
    <text evidence="6">The sequence shown here is derived from an EMBL/GenBank/DDBJ whole genome shotgun (WGS) entry which is preliminary data.</text>
</comment>
<comment type="similarity">
    <text evidence="4">Belongs to the zinc-containing alcohol dehydrogenase family.</text>
</comment>
<evidence type="ECO:0000256" key="4">
    <source>
        <dbReference type="RuleBase" id="RU361277"/>
    </source>
</evidence>
<keyword evidence="3" id="KW-0560">Oxidoreductase</keyword>
<dbReference type="PANTHER" id="PTHR43401:SF2">
    <property type="entry name" value="L-THREONINE 3-DEHYDROGENASE"/>
    <property type="match status" value="1"/>
</dbReference>
<keyword evidence="2 4" id="KW-0862">Zinc</keyword>
<dbReference type="InterPro" id="IPR036291">
    <property type="entry name" value="NAD(P)-bd_dom_sf"/>
</dbReference>
<feature type="domain" description="Enoyl reductase (ER)" evidence="5">
    <location>
        <begin position="8"/>
        <end position="328"/>
    </location>
</feature>
<evidence type="ECO:0000256" key="2">
    <source>
        <dbReference type="ARBA" id="ARBA00022833"/>
    </source>
</evidence>
<dbReference type="InterPro" id="IPR011032">
    <property type="entry name" value="GroES-like_sf"/>
</dbReference>
<dbReference type="SUPFAM" id="SSF51735">
    <property type="entry name" value="NAD(P)-binding Rossmann-fold domains"/>
    <property type="match status" value="1"/>
</dbReference>
<reference evidence="6" key="1">
    <citation type="submission" date="2020-03" db="EMBL/GenBank/DDBJ databases">
        <title>Draft sequencing of Paenibacilllus sp. S3N08.</title>
        <authorList>
            <person name="Kim D.-U."/>
        </authorList>
    </citation>
    <scope>NUCLEOTIDE SEQUENCE</scope>
    <source>
        <strain evidence="6">S3N08</strain>
    </source>
</reference>
<organism evidence="6 7">
    <name type="scientific">Paenibacillus agricola</name>
    <dbReference type="NCBI Taxonomy" id="2716264"/>
    <lineage>
        <taxon>Bacteria</taxon>
        <taxon>Bacillati</taxon>
        <taxon>Bacillota</taxon>
        <taxon>Bacilli</taxon>
        <taxon>Bacillales</taxon>
        <taxon>Paenibacillaceae</taxon>
        <taxon>Paenibacillus</taxon>
    </lineage>
</organism>
<dbReference type="InterPro" id="IPR002328">
    <property type="entry name" value="ADH_Zn_CS"/>
</dbReference>
<dbReference type="Pfam" id="PF00107">
    <property type="entry name" value="ADH_zinc_N"/>
    <property type="match status" value="1"/>
</dbReference>
<dbReference type="Pfam" id="PF08240">
    <property type="entry name" value="ADH_N"/>
    <property type="match status" value="1"/>
</dbReference>
<dbReference type="InterPro" id="IPR020843">
    <property type="entry name" value="ER"/>
</dbReference>
<dbReference type="InterPro" id="IPR013154">
    <property type="entry name" value="ADH-like_N"/>
</dbReference>
<dbReference type="InterPro" id="IPR013149">
    <property type="entry name" value="ADH-like_C"/>
</dbReference>